<dbReference type="EMBL" id="RQER01000008">
    <property type="protein sequence ID" value="TGJ99915.1"/>
    <property type="molecule type" value="Genomic_DNA"/>
</dbReference>
<evidence type="ECO:0000256" key="1">
    <source>
        <dbReference type="SAM" id="Phobius"/>
    </source>
</evidence>
<proteinExistence type="predicted"/>
<keyword evidence="1" id="KW-0812">Transmembrane</keyword>
<protein>
    <submittedName>
        <fullName evidence="2">Uncharacterized protein</fullName>
    </submittedName>
</protein>
<evidence type="ECO:0000313" key="3">
    <source>
        <dbReference type="Proteomes" id="UP000297946"/>
    </source>
</evidence>
<dbReference type="AlphaFoldDB" id="A0A5R2ASZ8"/>
<reference evidence="2 3" key="1">
    <citation type="journal article" date="2019" name="PLoS Negl. Trop. Dis.">
        <title>Revisiting the worldwide diversity of Leptospira species in the environment.</title>
        <authorList>
            <person name="Vincent A.T."/>
            <person name="Schiettekatte O."/>
            <person name="Bourhy P."/>
            <person name="Veyrier F.J."/>
            <person name="Picardeau M."/>
        </authorList>
    </citation>
    <scope>NUCLEOTIDE SEQUENCE [LARGE SCALE GENOMIC DNA]</scope>
    <source>
        <strain evidence="2 3">SSW18</strain>
    </source>
</reference>
<name>A0A5R2ASZ8_9LEPT</name>
<keyword evidence="1" id="KW-1133">Transmembrane helix</keyword>
<feature type="transmembrane region" description="Helical" evidence="1">
    <location>
        <begin position="53"/>
        <end position="74"/>
    </location>
</feature>
<evidence type="ECO:0000313" key="2">
    <source>
        <dbReference type="EMBL" id="TGJ99915.1"/>
    </source>
</evidence>
<comment type="caution">
    <text evidence="2">The sequence shown here is derived from an EMBL/GenBank/DDBJ whole genome shotgun (WGS) entry which is preliminary data.</text>
</comment>
<gene>
    <name evidence="2" type="ORF">EHO57_14005</name>
</gene>
<dbReference type="Proteomes" id="UP000297946">
    <property type="component" value="Unassembled WGS sequence"/>
</dbReference>
<organism evidence="2 3">
    <name type="scientific">Leptospira langatensis</name>
    <dbReference type="NCBI Taxonomy" id="2484983"/>
    <lineage>
        <taxon>Bacteria</taxon>
        <taxon>Pseudomonadati</taxon>
        <taxon>Spirochaetota</taxon>
        <taxon>Spirochaetia</taxon>
        <taxon>Leptospirales</taxon>
        <taxon>Leptospiraceae</taxon>
        <taxon>Leptospira</taxon>
    </lineage>
</organism>
<keyword evidence="1" id="KW-0472">Membrane</keyword>
<accession>A0A5R2ASZ8</accession>
<sequence length="75" mass="8217">MAIPDTKSVSARGVREIEKNNRECLNYIQGVAIENTRAAVENQPNSTADNIRIFSYGALFVAILELILKLVIVAA</sequence>